<dbReference type="InterPro" id="IPR037066">
    <property type="entry name" value="Plug_dom_sf"/>
</dbReference>
<dbReference type="SUPFAM" id="SSF56935">
    <property type="entry name" value="Porins"/>
    <property type="match status" value="1"/>
</dbReference>
<dbReference type="PROSITE" id="PS51257">
    <property type="entry name" value="PROKAR_LIPOPROTEIN"/>
    <property type="match status" value="1"/>
</dbReference>
<keyword evidence="8 15" id="KW-0675">Receptor</keyword>
<sequence>MKSSRHFPRLAVTLTALAAQACCFQAAAQNNQQLERVEVTGTNIKRISRETESPVDVITAKDIQASGARTALEVLKMVPSIGNDGYNDTATQNGFSRGVSTVSLRNQTATSTLVLINGRRMAPSAYANPNNGTTTLYDLNSIPVSAIERIEVLKDGASAVYGSDAIAGVVNFITRKDYQGLQVKLLAGANDAREYERQTVSATLGFGDFARQGYNVFIGLDYTHKGRSMVGDSTDEDIHAADYRAINLRRNPYGSFLYNNQPWFIRENGTTGSRSFPQTAAVPATNTVNTANCADSEKIVGETARYNITTNHLLGRTFCNYNLDQFAEMQSPGDDLNLLTRGTLKLGESMEGFAEFMYSRSERQYLGAPRTISGLTVANNFNGTGLAASFQPILEIGHPDNPFTNARAAVQLRFPTAPGGFDLTNTGARALVGVRGTAGADIDWESAVLWNKSDRDEYYYGFLRLPVLRQMLGPAFGGTNRSLASISADPDLSRPLLNSGSAEVLQWDAKASTTIGKLAGGDVALAAGIEIRRESIDIKADPENLAGNVLGLANTAVKGDRVVKSAFVEVVAPVLKGLELNLAGRVDKYPTLKTNFVPKIGVKWQAADTLAFRGSYSEGFRAPSVSQVSPGGAQFFLNGLVDPVRCNTEATPPVPKPGGETADCNKSVAGVGGGNPTLKPENSYNTSMGLLFSPTAGVDLVLGYWKIRKNNEVALTDGQSVIDHPEAYPAGSLVRDTNPNLLLNGQAGTGPLLTVSTPWVNQGTTMTSGIDFEARVAATVMDGVRWSNSLTGQYTLKYERIEHPGYARNNLVGTRGGLADWSTSAPDVPRLKMRFTSSLESGSHTLTGAANYVSGLSFIRRMDGTNLPEAGITPLYYSGTSCQYGGALNDQNLFSRAVLGVAPTATNGRDLYINRYPGCNMAKWVTFDVGYTYSGFKNLTLSLNIQNFTDEKAPYDPIGATGSQLGHNPGLHNPYGRYFTASASYKFW</sequence>
<dbReference type="Pfam" id="PF07715">
    <property type="entry name" value="Plug"/>
    <property type="match status" value="1"/>
</dbReference>
<feature type="chain" id="PRO_5046009352" evidence="12">
    <location>
        <begin position="22"/>
        <end position="988"/>
    </location>
</feature>
<keyword evidence="6 11" id="KW-0798">TonB box</keyword>
<dbReference type="Pfam" id="PF00593">
    <property type="entry name" value="TonB_dep_Rec_b-barrel"/>
    <property type="match status" value="1"/>
</dbReference>
<dbReference type="InterPro" id="IPR000531">
    <property type="entry name" value="Beta-barrel_TonB"/>
</dbReference>
<keyword evidence="7 10" id="KW-0472">Membrane</keyword>
<dbReference type="Gene3D" id="2.40.170.20">
    <property type="entry name" value="TonB-dependent receptor, beta-barrel domain"/>
    <property type="match status" value="1"/>
</dbReference>
<dbReference type="PANTHER" id="PTHR47234">
    <property type="match status" value="1"/>
</dbReference>
<keyword evidence="3 10" id="KW-0813">Transport</keyword>
<dbReference type="RefSeq" id="WP_394470324.1">
    <property type="nucleotide sequence ID" value="NZ_JBIGHY010000003.1"/>
</dbReference>
<keyword evidence="4 10" id="KW-1134">Transmembrane beta strand</keyword>
<comment type="subcellular location">
    <subcellularLocation>
        <location evidence="1 10">Cell outer membrane</location>
        <topology evidence="1 10">Multi-pass membrane protein</topology>
    </subcellularLocation>
</comment>
<dbReference type="InterPro" id="IPR012910">
    <property type="entry name" value="Plug_dom"/>
</dbReference>
<evidence type="ECO:0000256" key="2">
    <source>
        <dbReference type="ARBA" id="ARBA00009810"/>
    </source>
</evidence>
<evidence type="ECO:0000259" key="13">
    <source>
        <dbReference type="Pfam" id="PF00593"/>
    </source>
</evidence>
<dbReference type="EMBL" id="JBIGHY010000003">
    <property type="protein sequence ID" value="MFG6414245.1"/>
    <property type="molecule type" value="Genomic_DNA"/>
</dbReference>
<organism evidence="15 16">
    <name type="scientific">Pelomonas dachongensis</name>
    <dbReference type="NCBI Taxonomy" id="3299029"/>
    <lineage>
        <taxon>Bacteria</taxon>
        <taxon>Pseudomonadati</taxon>
        <taxon>Pseudomonadota</taxon>
        <taxon>Betaproteobacteria</taxon>
        <taxon>Burkholderiales</taxon>
        <taxon>Sphaerotilaceae</taxon>
        <taxon>Roseateles</taxon>
    </lineage>
</organism>
<feature type="domain" description="TonB-dependent receptor-like beta-barrel" evidence="13">
    <location>
        <begin position="428"/>
        <end position="947"/>
    </location>
</feature>
<proteinExistence type="inferred from homology"/>
<comment type="caution">
    <text evidence="15">The sequence shown here is derived from an EMBL/GenBank/DDBJ whole genome shotgun (WGS) entry which is preliminary data.</text>
</comment>
<comment type="similarity">
    <text evidence="2 10 11">Belongs to the TonB-dependent receptor family.</text>
</comment>
<evidence type="ECO:0000259" key="14">
    <source>
        <dbReference type="Pfam" id="PF07715"/>
    </source>
</evidence>
<evidence type="ECO:0000256" key="5">
    <source>
        <dbReference type="ARBA" id="ARBA00022692"/>
    </source>
</evidence>
<evidence type="ECO:0000256" key="4">
    <source>
        <dbReference type="ARBA" id="ARBA00022452"/>
    </source>
</evidence>
<reference evidence="15 16" key="1">
    <citation type="submission" date="2024-09" db="EMBL/GenBank/DDBJ databases">
        <title>Novel species of the genus Pelomonas and Roseateles isolated from streams.</title>
        <authorList>
            <person name="Lu H."/>
        </authorList>
    </citation>
    <scope>NUCLEOTIDE SEQUENCE [LARGE SCALE GENOMIC DNA]</scope>
    <source>
        <strain evidence="15 16">DC23W</strain>
    </source>
</reference>
<evidence type="ECO:0000313" key="16">
    <source>
        <dbReference type="Proteomes" id="UP001606300"/>
    </source>
</evidence>
<gene>
    <name evidence="15" type="ORF">ACG02S_10070</name>
</gene>
<evidence type="ECO:0000256" key="11">
    <source>
        <dbReference type="RuleBase" id="RU003357"/>
    </source>
</evidence>
<evidence type="ECO:0000256" key="7">
    <source>
        <dbReference type="ARBA" id="ARBA00023136"/>
    </source>
</evidence>
<dbReference type="Proteomes" id="UP001606300">
    <property type="component" value="Unassembled WGS sequence"/>
</dbReference>
<keyword evidence="9 10" id="KW-0998">Cell outer membrane</keyword>
<dbReference type="PANTHER" id="PTHR47234:SF2">
    <property type="entry name" value="TONB-DEPENDENT RECEPTOR"/>
    <property type="match status" value="1"/>
</dbReference>
<evidence type="ECO:0000256" key="1">
    <source>
        <dbReference type="ARBA" id="ARBA00004571"/>
    </source>
</evidence>
<evidence type="ECO:0000256" key="3">
    <source>
        <dbReference type="ARBA" id="ARBA00022448"/>
    </source>
</evidence>
<evidence type="ECO:0000313" key="15">
    <source>
        <dbReference type="EMBL" id="MFG6414245.1"/>
    </source>
</evidence>
<feature type="signal peptide" evidence="12">
    <location>
        <begin position="1"/>
        <end position="21"/>
    </location>
</feature>
<accession>A0ABW7EPP9</accession>
<evidence type="ECO:0000256" key="9">
    <source>
        <dbReference type="ARBA" id="ARBA00023237"/>
    </source>
</evidence>
<feature type="domain" description="TonB-dependent receptor plug" evidence="14">
    <location>
        <begin position="49"/>
        <end position="169"/>
    </location>
</feature>
<dbReference type="PROSITE" id="PS52016">
    <property type="entry name" value="TONB_DEPENDENT_REC_3"/>
    <property type="match status" value="1"/>
</dbReference>
<keyword evidence="12" id="KW-0732">Signal</keyword>
<dbReference type="Gene3D" id="2.170.130.10">
    <property type="entry name" value="TonB-dependent receptor, plug domain"/>
    <property type="match status" value="1"/>
</dbReference>
<dbReference type="InterPro" id="IPR036942">
    <property type="entry name" value="Beta-barrel_TonB_sf"/>
</dbReference>
<protein>
    <submittedName>
        <fullName evidence="15">TonB-dependent receptor plug domain-containing protein</fullName>
    </submittedName>
</protein>
<evidence type="ECO:0000256" key="6">
    <source>
        <dbReference type="ARBA" id="ARBA00023077"/>
    </source>
</evidence>
<keyword evidence="16" id="KW-1185">Reference proteome</keyword>
<evidence type="ECO:0000256" key="8">
    <source>
        <dbReference type="ARBA" id="ARBA00023170"/>
    </source>
</evidence>
<keyword evidence="5 10" id="KW-0812">Transmembrane</keyword>
<name>A0ABW7EPP9_9BURK</name>
<dbReference type="InterPro" id="IPR039426">
    <property type="entry name" value="TonB-dep_rcpt-like"/>
</dbReference>
<evidence type="ECO:0000256" key="10">
    <source>
        <dbReference type="PROSITE-ProRule" id="PRU01360"/>
    </source>
</evidence>
<evidence type="ECO:0000256" key="12">
    <source>
        <dbReference type="SAM" id="SignalP"/>
    </source>
</evidence>